<dbReference type="Proteomes" id="UP001551011">
    <property type="component" value="Unassembled WGS sequence"/>
</dbReference>
<proteinExistence type="inferred from homology"/>
<sequence length="342" mass="34681">MHNSEDREANSAVLGLDIGGTKLAAGVVGADGTIHSFLVTPTLVEEGVQTVLARLFDLGHKAMNESGLALGGIAAVGIGCGGPLDPEAGVLLCPPHLPGWVDVPITRLTEDRYGLPAVLDNDATAAAAGEHRFGAGRGTRHMIYLTVSTGVGGGIVVDGRTYRGAAGNGGELGHVTVDRHGRHCRGCGRAGCLEAYVSGTSIAERAREAVAEAEAAGRPTTLSACLPLTAADVSREAAAGDAVATQVWVATTQAMADGVTSLVNVFEPELVVLGGGVTRAGEQLLAPVRRIVRERAMGPAARAVRIEPARSGDRVGVVGAAAVALERAVTTITGPEGNPLHG</sequence>
<name>A0ABV3AMG1_9ACTN</name>
<reference evidence="2 3" key="1">
    <citation type="submission" date="2024-06" db="EMBL/GenBank/DDBJ databases">
        <title>The Natural Products Discovery Center: Release of the First 8490 Sequenced Strains for Exploring Actinobacteria Biosynthetic Diversity.</title>
        <authorList>
            <person name="Kalkreuter E."/>
            <person name="Kautsar S.A."/>
            <person name="Yang D."/>
            <person name="Bader C.D."/>
            <person name="Teijaro C.N."/>
            <person name="Fluegel L."/>
            <person name="Davis C.M."/>
            <person name="Simpson J.R."/>
            <person name="Lauterbach L."/>
            <person name="Steele A.D."/>
            <person name="Gui C."/>
            <person name="Meng S."/>
            <person name="Li G."/>
            <person name="Viehrig K."/>
            <person name="Ye F."/>
            <person name="Su P."/>
            <person name="Kiefer A.F."/>
            <person name="Nichols A."/>
            <person name="Cepeda A.J."/>
            <person name="Yan W."/>
            <person name="Fan B."/>
            <person name="Jiang Y."/>
            <person name="Adhikari A."/>
            <person name="Zheng C.-J."/>
            <person name="Schuster L."/>
            <person name="Cowan T.M."/>
            <person name="Smanski M.J."/>
            <person name="Chevrette M.G."/>
            <person name="De Carvalho L.P.S."/>
            <person name="Shen B."/>
        </authorList>
    </citation>
    <scope>NUCLEOTIDE SEQUENCE [LARGE SCALE GENOMIC DNA]</scope>
    <source>
        <strain evidence="2 3">NPDC020594</strain>
    </source>
</reference>
<dbReference type="PROSITE" id="PS01125">
    <property type="entry name" value="ROK"/>
    <property type="match status" value="1"/>
</dbReference>
<dbReference type="InterPro" id="IPR043129">
    <property type="entry name" value="ATPase_NBD"/>
</dbReference>
<dbReference type="Pfam" id="PF00480">
    <property type="entry name" value="ROK"/>
    <property type="match status" value="1"/>
</dbReference>
<dbReference type="Gene3D" id="3.30.420.40">
    <property type="match status" value="2"/>
</dbReference>
<dbReference type="SUPFAM" id="SSF53067">
    <property type="entry name" value="Actin-like ATPase domain"/>
    <property type="match status" value="1"/>
</dbReference>
<comment type="caution">
    <text evidence="2">The sequence shown here is derived from an EMBL/GenBank/DDBJ whole genome shotgun (WGS) entry which is preliminary data.</text>
</comment>
<evidence type="ECO:0000256" key="1">
    <source>
        <dbReference type="ARBA" id="ARBA00006479"/>
    </source>
</evidence>
<comment type="similarity">
    <text evidence="1">Belongs to the ROK (NagC/XylR) family.</text>
</comment>
<dbReference type="InterPro" id="IPR000600">
    <property type="entry name" value="ROK"/>
</dbReference>
<accession>A0ABV3AMG1</accession>
<dbReference type="PANTHER" id="PTHR18964">
    <property type="entry name" value="ROK (REPRESSOR, ORF, KINASE) FAMILY"/>
    <property type="match status" value="1"/>
</dbReference>
<dbReference type="InterPro" id="IPR049874">
    <property type="entry name" value="ROK_cs"/>
</dbReference>
<evidence type="ECO:0000313" key="3">
    <source>
        <dbReference type="Proteomes" id="UP001551011"/>
    </source>
</evidence>
<protein>
    <submittedName>
        <fullName evidence="2">ROK family protein</fullName>
    </submittedName>
</protein>
<dbReference type="PANTHER" id="PTHR18964:SF149">
    <property type="entry name" value="BIFUNCTIONAL UDP-N-ACETYLGLUCOSAMINE 2-EPIMERASE_N-ACETYLMANNOSAMINE KINASE"/>
    <property type="match status" value="1"/>
</dbReference>
<organism evidence="2 3">
    <name type="scientific">Streptomyces flaveolus</name>
    <dbReference type="NCBI Taxonomy" id="67297"/>
    <lineage>
        <taxon>Bacteria</taxon>
        <taxon>Bacillati</taxon>
        <taxon>Actinomycetota</taxon>
        <taxon>Actinomycetes</taxon>
        <taxon>Kitasatosporales</taxon>
        <taxon>Streptomycetaceae</taxon>
        <taxon>Streptomyces</taxon>
    </lineage>
</organism>
<gene>
    <name evidence="2" type="ORF">AB0H04_41120</name>
</gene>
<keyword evidence="3" id="KW-1185">Reference proteome</keyword>
<dbReference type="RefSeq" id="WP_037630464.1">
    <property type="nucleotide sequence ID" value="NZ_JBEXDP010000047.1"/>
</dbReference>
<evidence type="ECO:0000313" key="2">
    <source>
        <dbReference type="EMBL" id="MEU5713150.1"/>
    </source>
</evidence>
<dbReference type="EMBL" id="JBFAEG010000046">
    <property type="protein sequence ID" value="MEU5713150.1"/>
    <property type="molecule type" value="Genomic_DNA"/>
</dbReference>